<proteinExistence type="predicted"/>
<dbReference type="Pfam" id="PF05347">
    <property type="entry name" value="Complex1_LYR"/>
    <property type="match status" value="1"/>
</dbReference>
<dbReference type="AlphaFoldDB" id="A0A507E1N1"/>
<evidence type="ECO:0000313" key="4">
    <source>
        <dbReference type="Proteomes" id="UP000318582"/>
    </source>
</evidence>
<feature type="compositionally biased region" description="Low complexity" evidence="1">
    <location>
        <begin position="26"/>
        <end position="36"/>
    </location>
</feature>
<feature type="region of interest" description="Disordered" evidence="1">
    <location>
        <begin position="25"/>
        <end position="50"/>
    </location>
</feature>
<accession>A0A507E1N1</accession>
<evidence type="ECO:0000259" key="2">
    <source>
        <dbReference type="Pfam" id="PF05347"/>
    </source>
</evidence>
<evidence type="ECO:0000313" key="3">
    <source>
        <dbReference type="EMBL" id="TPX57215.1"/>
    </source>
</evidence>
<dbReference type="InterPro" id="IPR008011">
    <property type="entry name" value="Complex1_LYR_dom"/>
</dbReference>
<name>A0A507E1N1_9FUNG</name>
<protein>
    <recommendedName>
        <fullName evidence="2">Complex 1 LYR protein domain-containing protein</fullName>
    </recommendedName>
</protein>
<gene>
    <name evidence="3" type="ORF">PhCBS80983_g03991</name>
</gene>
<comment type="caution">
    <text evidence="3">The sequence shown here is derived from an EMBL/GenBank/DDBJ whole genome shotgun (WGS) entry which is preliminary data.</text>
</comment>
<dbReference type="Proteomes" id="UP000318582">
    <property type="component" value="Unassembled WGS sequence"/>
</dbReference>
<keyword evidence="4" id="KW-1185">Reference proteome</keyword>
<reference evidence="3 4" key="1">
    <citation type="journal article" date="2019" name="Sci. Rep.">
        <title>Comparative genomics of chytrid fungi reveal insights into the obligate biotrophic and pathogenic lifestyle of Synchytrium endobioticum.</title>
        <authorList>
            <person name="van de Vossenberg B.T.L.H."/>
            <person name="Warris S."/>
            <person name="Nguyen H.D.T."/>
            <person name="van Gent-Pelzer M.P.E."/>
            <person name="Joly D.L."/>
            <person name="van de Geest H.C."/>
            <person name="Bonants P.J.M."/>
            <person name="Smith D.S."/>
            <person name="Levesque C.A."/>
            <person name="van der Lee T.A.J."/>
        </authorList>
    </citation>
    <scope>NUCLEOTIDE SEQUENCE [LARGE SCALE GENOMIC DNA]</scope>
    <source>
        <strain evidence="3 4">CBS 809.83</strain>
    </source>
</reference>
<organism evidence="3 4">
    <name type="scientific">Powellomyces hirtus</name>
    <dbReference type="NCBI Taxonomy" id="109895"/>
    <lineage>
        <taxon>Eukaryota</taxon>
        <taxon>Fungi</taxon>
        <taxon>Fungi incertae sedis</taxon>
        <taxon>Chytridiomycota</taxon>
        <taxon>Chytridiomycota incertae sedis</taxon>
        <taxon>Chytridiomycetes</taxon>
        <taxon>Spizellomycetales</taxon>
        <taxon>Powellomycetaceae</taxon>
        <taxon>Powellomyces</taxon>
    </lineage>
</organism>
<feature type="domain" description="Complex 1 LYR protein" evidence="2">
    <location>
        <begin position="49"/>
        <end position="87"/>
    </location>
</feature>
<sequence length="148" mass="16711">MPPHTPSLHLFRDALRVIRLHRSTYASSTKGASSSSAPPPSRIRSRDDPHRRKLALNVRQLFELYRDEQDAEKVATLLEKGRHDLEVMRALAAVEAGKEAATTTGCTLSPMQDDEIRPHFRQCNMKLLKRFIYMAIGCACQARRPTTA</sequence>
<evidence type="ECO:0000256" key="1">
    <source>
        <dbReference type="SAM" id="MobiDB-lite"/>
    </source>
</evidence>
<dbReference type="EMBL" id="QEAQ01000056">
    <property type="protein sequence ID" value="TPX57215.1"/>
    <property type="molecule type" value="Genomic_DNA"/>
</dbReference>